<gene>
    <name evidence="2" type="ORF">EH105704_20_00220</name>
</gene>
<organism evidence="2 3">
    <name type="scientific">Atlantibacter hermannii NBRC 105704</name>
    <dbReference type="NCBI Taxonomy" id="1115512"/>
    <lineage>
        <taxon>Bacteria</taxon>
        <taxon>Pseudomonadati</taxon>
        <taxon>Pseudomonadota</taxon>
        <taxon>Gammaproteobacteria</taxon>
        <taxon>Enterobacterales</taxon>
        <taxon>Enterobacteriaceae</taxon>
        <taxon>Atlantibacter</taxon>
    </lineage>
</organism>
<dbReference type="RefSeq" id="WP_002438285.1">
    <property type="nucleotide sequence ID" value="NZ_BAFF01000020.1"/>
</dbReference>
<name>H5V705_ATLHE</name>
<feature type="transmembrane region" description="Helical" evidence="1">
    <location>
        <begin position="21"/>
        <end position="46"/>
    </location>
</feature>
<proteinExistence type="predicted"/>
<accession>H5V705</accession>
<reference evidence="2 3" key="1">
    <citation type="submission" date="2012-02" db="EMBL/GenBank/DDBJ databases">
        <title>Whole genome shotgun sequence of Escherichia hermannii NBRC 105704.</title>
        <authorList>
            <person name="Yoshida I."/>
            <person name="Hosoyama A."/>
            <person name="Tsuchikane K."/>
            <person name="Katsumata H."/>
            <person name="Yamazaki S."/>
            <person name="Fujita N."/>
        </authorList>
    </citation>
    <scope>NUCLEOTIDE SEQUENCE [LARGE SCALE GENOMIC DNA]</scope>
    <source>
        <strain evidence="2 3">NBRC 105704</strain>
    </source>
</reference>
<sequence>MFHPKQSSLSALMSRVSGKRIGRLLAFIPRHPLLAGAGVLSYLAFADADNSARLYAAVSDKDFPKTALAALIFSGLSIAVAYGFIHFIRQVMTAFHHGE</sequence>
<dbReference type="AlphaFoldDB" id="H5V705"/>
<dbReference type="GeneID" id="92830019"/>
<evidence type="ECO:0000313" key="2">
    <source>
        <dbReference type="EMBL" id="GAB53763.1"/>
    </source>
</evidence>
<keyword evidence="1" id="KW-1133">Transmembrane helix</keyword>
<protein>
    <submittedName>
        <fullName evidence="2">Uncharacterized protein</fullName>
    </submittedName>
</protein>
<keyword evidence="3" id="KW-1185">Reference proteome</keyword>
<keyword evidence="1" id="KW-0812">Transmembrane</keyword>
<evidence type="ECO:0000256" key="1">
    <source>
        <dbReference type="SAM" id="Phobius"/>
    </source>
</evidence>
<comment type="caution">
    <text evidence="2">The sequence shown here is derived from an EMBL/GenBank/DDBJ whole genome shotgun (WGS) entry which is preliminary data.</text>
</comment>
<feature type="transmembrane region" description="Helical" evidence="1">
    <location>
        <begin position="66"/>
        <end position="85"/>
    </location>
</feature>
<dbReference type="Proteomes" id="UP000010297">
    <property type="component" value="Unassembled WGS sequence"/>
</dbReference>
<keyword evidence="1" id="KW-0472">Membrane</keyword>
<dbReference type="EMBL" id="BAFF01000020">
    <property type="protein sequence ID" value="GAB53763.1"/>
    <property type="molecule type" value="Genomic_DNA"/>
</dbReference>
<evidence type="ECO:0000313" key="3">
    <source>
        <dbReference type="Proteomes" id="UP000010297"/>
    </source>
</evidence>